<gene>
    <name evidence="2" type="ORF">ES692_04995</name>
</gene>
<comment type="caution">
    <text evidence="2">The sequence shown here is derived from an EMBL/GenBank/DDBJ whole genome shotgun (WGS) entry which is preliminary data.</text>
</comment>
<evidence type="ECO:0000313" key="3">
    <source>
        <dbReference type="Proteomes" id="UP000321938"/>
    </source>
</evidence>
<organism evidence="2 3">
    <name type="scientific">Psychroserpens burtonensis</name>
    <dbReference type="NCBI Taxonomy" id="49278"/>
    <lineage>
        <taxon>Bacteria</taxon>
        <taxon>Pseudomonadati</taxon>
        <taxon>Bacteroidota</taxon>
        <taxon>Flavobacteriia</taxon>
        <taxon>Flavobacteriales</taxon>
        <taxon>Flavobacteriaceae</taxon>
        <taxon>Psychroserpens</taxon>
    </lineage>
</organism>
<dbReference type="STRING" id="1123037.GCA_000425305_02748"/>
<dbReference type="OrthoDB" id="821805at2"/>
<reference evidence="2 3" key="1">
    <citation type="submission" date="2019-08" db="EMBL/GenBank/DDBJ databases">
        <title>Genome of Psychroserpens burtonensis ACAM 167.</title>
        <authorList>
            <person name="Bowman J.P."/>
        </authorList>
    </citation>
    <scope>NUCLEOTIDE SEQUENCE [LARGE SCALE GENOMIC DNA]</scope>
    <source>
        <strain evidence="2 3">ACAM 167</strain>
    </source>
</reference>
<accession>A0A5C7BAY4</accession>
<sequence length="201" mass="23336">MIKENTTSKYLLYAIGEIILVVIGILIALQVNNWKEERKARTLEIVLLENLKKDLTLDTLDINFNIKYHSTFINEEKKLLNFLTSDLDYPATVIDYNAALTTPLIIVLHESTFANLQNNDIGILTNNSLRNDISRFYDFFSTAIKKIENDLPAYETYNVKLPYFLKYCKLDPNAPEMILSNPDSKDYYNPEFKKNYCITQV</sequence>
<keyword evidence="3" id="KW-1185">Reference proteome</keyword>
<evidence type="ECO:0000313" key="2">
    <source>
        <dbReference type="EMBL" id="TXE18811.1"/>
    </source>
</evidence>
<proteinExistence type="predicted"/>
<dbReference type="RefSeq" id="WP_147231275.1">
    <property type="nucleotide sequence ID" value="NZ_VOSB01000006.1"/>
</dbReference>
<dbReference type="Proteomes" id="UP000321938">
    <property type="component" value="Unassembled WGS sequence"/>
</dbReference>
<dbReference type="AlphaFoldDB" id="A0A5C7BAY4"/>
<dbReference type="InterPro" id="IPR045749">
    <property type="entry name" value="DUF6090"/>
</dbReference>
<protein>
    <submittedName>
        <fullName evidence="2">Uncharacterized protein</fullName>
    </submittedName>
</protein>
<dbReference type="Pfam" id="PF19578">
    <property type="entry name" value="DUF6090"/>
    <property type="match status" value="1"/>
</dbReference>
<keyword evidence="1" id="KW-0812">Transmembrane</keyword>
<evidence type="ECO:0000256" key="1">
    <source>
        <dbReference type="SAM" id="Phobius"/>
    </source>
</evidence>
<feature type="transmembrane region" description="Helical" evidence="1">
    <location>
        <begin position="12"/>
        <end position="31"/>
    </location>
</feature>
<dbReference type="EMBL" id="VOSB01000006">
    <property type="protein sequence ID" value="TXE18811.1"/>
    <property type="molecule type" value="Genomic_DNA"/>
</dbReference>
<name>A0A5C7BAY4_9FLAO</name>
<keyword evidence="1" id="KW-0472">Membrane</keyword>
<keyword evidence="1" id="KW-1133">Transmembrane helix</keyword>